<name>A0A1R1PX17_ZANCU</name>
<dbReference type="GO" id="GO:0005730">
    <property type="term" value="C:nucleolus"/>
    <property type="evidence" value="ECO:0007669"/>
    <property type="project" value="TreeGrafter"/>
</dbReference>
<comment type="caution">
    <text evidence="6">The sequence shown here is derived from an EMBL/GenBank/DDBJ whole genome shotgun (WGS) entry which is preliminary data.</text>
</comment>
<keyword evidence="2" id="KW-0539">Nucleus</keyword>
<evidence type="ECO:0000256" key="1">
    <source>
        <dbReference type="ARBA" id="ARBA00004123"/>
    </source>
</evidence>
<dbReference type="InterPro" id="IPR007148">
    <property type="entry name" value="SSU_processome_Utp12"/>
</dbReference>
<feature type="compositionally biased region" description="Low complexity" evidence="4">
    <location>
        <begin position="662"/>
        <end position="678"/>
    </location>
</feature>
<dbReference type="Proteomes" id="UP000188320">
    <property type="component" value="Unassembled WGS sequence"/>
</dbReference>
<evidence type="ECO:0000259" key="5">
    <source>
        <dbReference type="Pfam" id="PF04003"/>
    </source>
</evidence>
<sequence length="720" mass="80015">MAKGKVRKGVIETRSTEVKSEIEAQEIYAFDNKLRGRGQYEGAAEYLAVVKRGADRDIVKIHRVTTGEMIKEWQFERSKKNGVNCVRWGEVENTENENKAGNRKKRRRGETENGDGADESEKKIELRLRDIGGVSKVLAVGKRNGDIEIYSVQHGNIVGILKGGHSEEVKDVEFVKTGLGEYRLYSVDRKGLILEWDVVEEKVVAEIKTGVKNVEKLSVSLDHDKIVLGGEKLTVIDIPSQTRVGDSVSCGQEKIKEMSFFAGKGLVTLAEKDNSINLWEVGMSIADDQEVRHKKVHVFEERIKNVAVGGNSKTSLIAVLLENGQVKYWKQGDEDEATDKEVGQEEMKSIHLVDNQGNSGNIKFVEIISGDQVKIGKQVGKDKVEFELVKAFSDEGSTTIVKDNSKGKAQGNNSIALTSKYSEKKADVYSSLDNSTSLENRLKSLQLQSTQLNGKQQTAIQKLNKNKEAQRHNAGSLLRVLVQSISTNDKELLETVLKYSYNPQLVNQTVYMLPSQEFVVPFLNLLVERYQRNPNRSAVLVPWIKSVLVLHASYLATLPYLVDLFSSLYFLISSRVTNQQQSLIKLNSRLEFFRFQSQAKKGFSMFAESGDKKSKKSSRSDEFKVISENGVDQGLSAVSGSESEADSDFGSGSERGSDSEYDSNSDSASDSNASQSENSESDSENENSDSSDDGDEPHGNTMDVDSDLESQEDEDEDEEL</sequence>
<dbReference type="InterPro" id="IPR036322">
    <property type="entry name" value="WD40_repeat_dom_sf"/>
</dbReference>
<dbReference type="PANTHER" id="PTHR44267">
    <property type="entry name" value="WD REPEAT-CONTAINING PROTEIN 43"/>
    <property type="match status" value="1"/>
</dbReference>
<comment type="subcellular location">
    <subcellularLocation>
        <location evidence="1">Nucleus</location>
    </subcellularLocation>
</comment>
<dbReference type="AlphaFoldDB" id="A0A1R1PX17"/>
<dbReference type="SUPFAM" id="SSF50978">
    <property type="entry name" value="WD40 repeat-like"/>
    <property type="match status" value="1"/>
</dbReference>
<feature type="region of interest" description="Disordered" evidence="4">
    <location>
        <begin position="634"/>
        <end position="720"/>
    </location>
</feature>
<dbReference type="InterPro" id="IPR052414">
    <property type="entry name" value="U3_snoRNA-assoc_WDR"/>
</dbReference>
<reference evidence="7" key="1">
    <citation type="submission" date="2017-01" db="EMBL/GenBank/DDBJ databases">
        <authorList>
            <person name="Wang Y."/>
            <person name="White M."/>
            <person name="Kvist S."/>
            <person name="Moncalvo J.-M."/>
        </authorList>
    </citation>
    <scope>NUCLEOTIDE SEQUENCE [LARGE SCALE GENOMIC DNA]</scope>
    <source>
        <strain evidence="7">COL-18-3</strain>
    </source>
</reference>
<dbReference type="OrthoDB" id="30195at2759"/>
<accession>A0A1R1PX17</accession>
<evidence type="ECO:0000256" key="4">
    <source>
        <dbReference type="SAM" id="MobiDB-lite"/>
    </source>
</evidence>
<comment type="similarity">
    <text evidence="3">Belongs to the UTP5 family.</text>
</comment>
<gene>
    <name evidence="6" type="ORF">AX774_g919</name>
</gene>
<dbReference type="Gene3D" id="2.130.10.10">
    <property type="entry name" value="YVTN repeat-like/Quinoprotein amine dehydrogenase"/>
    <property type="match status" value="1"/>
</dbReference>
<feature type="compositionally biased region" description="Acidic residues" evidence="4">
    <location>
        <begin position="704"/>
        <end position="720"/>
    </location>
</feature>
<feature type="compositionally biased region" description="Acidic residues" evidence="4">
    <location>
        <begin position="679"/>
        <end position="695"/>
    </location>
</feature>
<proteinExistence type="inferred from homology"/>
<protein>
    <submittedName>
        <fullName evidence="6">WD repeat-containing protein 43</fullName>
    </submittedName>
</protein>
<feature type="region of interest" description="Disordered" evidence="4">
    <location>
        <begin position="94"/>
        <end position="119"/>
    </location>
</feature>
<feature type="domain" description="Small-subunit processome Utp12" evidence="5">
    <location>
        <begin position="488"/>
        <end position="593"/>
    </location>
</feature>
<evidence type="ECO:0000313" key="6">
    <source>
        <dbReference type="EMBL" id="OMH85530.1"/>
    </source>
</evidence>
<dbReference type="PANTHER" id="PTHR44267:SF1">
    <property type="entry name" value="WD REPEAT-CONTAINING PROTEIN 43"/>
    <property type="match status" value="1"/>
</dbReference>
<evidence type="ECO:0000313" key="7">
    <source>
        <dbReference type="Proteomes" id="UP000188320"/>
    </source>
</evidence>
<keyword evidence="7" id="KW-1185">Reference proteome</keyword>
<dbReference type="GO" id="GO:0000462">
    <property type="term" value="P:maturation of SSU-rRNA from tricistronic rRNA transcript (SSU-rRNA, 5.8S rRNA, LSU-rRNA)"/>
    <property type="evidence" value="ECO:0007669"/>
    <property type="project" value="TreeGrafter"/>
</dbReference>
<dbReference type="EMBL" id="LSSK01000073">
    <property type="protein sequence ID" value="OMH85530.1"/>
    <property type="molecule type" value="Genomic_DNA"/>
</dbReference>
<evidence type="ECO:0000256" key="2">
    <source>
        <dbReference type="ARBA" id="ARBA00023242"/>
    </source>
</evidence>
<dbReference type="Pfam" id="PF04003">
    <property type="entry name" value="Utp12"/>
    <property type="match status" value="1"/>
</dbReference>
<dbReference type="InterPro" id="IPR015943">
    <property type="entry name" value="WD40/YVTN_repeat-like_dom_sf"/>
</dbReference>
<organism evidence="6 7">
    <name type="scientific">Zancudomyces culisetae</name>
    <name type="common">Gut fungus</name>
    <name type="synonym">Smittium culisetae</name>
    <dbReference type="NCBI Taxonomy" id="1213189"/>
    <lineage>
        <taxon>Eukaryota</taxon>
        <taxon>Fungi</taxon>
        <taxon>Fungi incertae sedis</taxon>
        <taxon>Zoopagomycota</taxon>
        <taxon>Kickxellomycotina</taxon>
        <taxon>Harpellomycetes</taxon>
        <taxon>Harpellales</taxon>
        <taxon>Legeriomycetaceae</taxon>
        <taxon>Zancudomyces</taxon>
    </lineage>
</organism>
<evidence type="ECO:0000256" key="3">
    <source>
        <dbReference type="ARBA" id="ARBA00038335"/>
    </source>
</evidence>